<evidence type="ECO:0000313" key="4">
    <source>
        <dbReference type="Proteomes" id="UP001556636"/>
    </source>
</evidence>
<dbReference type="PANTHER" id="PTHR32063">
    <property type="match status" value="1"/>
</dbReference>
<evidence type="ECO:0000313" key="3">
    <source>
        <dbReference type="EMBL" id="MEX0372337.1"/>
    </source>
</evidence>
<feature type="transmembrane region" description="Helical" evidence="2">
    <location>
        <begin position="384"/>
        <end position="403"/>
    </location>
</feature>
<dbReference type="InterPro" id="IPR001036">
    <property type="entry name" value="Acrflvin-R"/>
</dbReference>
<feature type="transmembrane region" description="Helical" evidence="2">
    <location>
        <begin position="357"/>
        <end position="377"/>
    </location>
</feature>
<dbReference type="Pfam" id="PF00873">
    <property type="entry name" value="ACR_tran"/>
    <property type="match status" value="1"/>
</dbReference>
<feature type="transmembrane region" description="Helical" evidence="2">
    <location>
        <begin position="329"/>
        <end position="351"/>
    </location>
</feature>
<dbReference type="Gene3D" id="3.30.70.1320">
    <property type="entry name" value="Multidrug efflux transporter AcrB pore domain like"/>
    <property type="match status" value="1"/>
</dbReference>
<dbReference type="Gene3D" id="3.30.2090.10">
    <property type="entry name" value="Multidrug efflux transporter AcrB TolC docking domain, DN and DC subdomains"/>
    <property type="match status" value="2"/>
</dbReference>
<gene>
    <name evidence="3" type="ORF">V6X51_02675</name>
</gene>
<sequence>MSESPGLLERFARHRVAPHLVMILMILGGLFATSRMNVQFFPNFSIDVITVSVVWSGASAEDVERGITEPLEERLRAVPDVSKMTSTSAQGIATITLEFIEGTDTVLALADVREQVDSFRNFPANAESPQISRAPEFDPVGRVLVHGDVDRSALRTWADQFERELVQRGIDRISVNGMPDQQISVAVPAQRIPSLDLSLPQLSDRIASRSTDIPAGEFGSLDGGRELRAVEQRRDVLGFDELPVVSDPRSSLTLGSIASIREEPRPDSVLMRHDGAPAIELVLQRAQHGDSLESAQALEQWVADTRPRLPANLELTLYDQSWQLIRDRINLLVSNGLGGLVLVLILLYLFLPARVAFWVAVGIPSAFLAALAILWLIGGSINMISLFALIMALGVIVDDAIVVGEDADAHFRGGEPALLASQGAARRMFWPVMASSLTTVAAFMPLLVVGGTIGQILRDIPIVMICVIAASLVESFLVLPGHLRGAFTGRSRPQTPTAPTSSPQRGPGRWRARFERGFEGFRENGFRRAVRLAVSHRAVTLSIAAASVVLAAGLLASGRLGFTFFPTPESQIVYANATFVAGTDRQEMEAFLDELERSLAQTQAESGENLVQTAITRAGGTVGGTGATQGDALGSMLVELTPPDARTTRNSTFIGDWKANTQVPPGMENFSITSRQGGPPGADLTVRLTGAGTDALKNSAVSLSETLRGIPGVVDVNDDLPYGRQQITFSVNEQGRALGLSTQDVGSQLRAAFDGALSQIYQSGPDEVEVRVLLPRDEQRRIGALDKLTIRTPAGELVPVNQVINRGSQRGFEAIRHADGERAVQIQASLDNQVANADRIIGSLEDGALSRLAERYGIDYSFEGRQADQRNTLDDMQFGLYLGLALMSVVLVWVFSAWTLPLIVMGVIPLGLVGAIVGHWLMNIELTVLSLFGLFGLSGIVVNNAIILVAFYRDQLAAGLSVDAALEEAAVRRLRAVMLTSLTTIGGLTPLLFETSLQAQFLIPMATSIAFGLGYSTLLVLFVIPVLLSLHASIGERLPGRRPAGD</sequence>
<feature type="transmembrane region" description="Helical" evidence="2">
    <location>
        <begin position="16"/>
        <end position="33"/>
    </location>
</feature>
<name>A0ABV3RVX0_9GAMM</name>
<feature type="transmembrane region" description="Helical" evidence="2">
    <location>
        <begin position="878"/>
        <end position="895"/>
    </location>
</feature>
<reference evidence="3 4" key="1">
    <citation type="submission" date="2024-02" db="EMBL/GenBank/DDBJ databases">
        <title>New especies of Spiribacter isolated from saline water.</title>
        <authorList>
            <person name="Leon M.J."/>
            <person name="De La Haba R."/>
            <person name="Sanchez-Porro C."/>
            <person name="Ventosa A."/>
        </authorList>
    </citation>
    <scope>NUCLEOTIDE SEQUENCE [LARGE SCALE GENOMIC DNA]</scope>
    <source>
        <strain evidence="4">ag22IC6-196</strain>
    </source>
</reference>
<keyword evidence="2" id="KW-0472">Membrane</keyword>
<accession>A0ABV3RVX0</accession>
<protein>
    <submittedName>
        <fullName evidence="3">Efflux RND transporter permease subunit</fullName>
    </submittedName>
</protein>
<comment type="caution">
    <text evidence="3">The sequence shown here is derived from an EMBL/GenBank/DDBJ whole genome shotgun (WGS) entry which is preliminary data.</text>
</comment>
<dbReference type="RefSeq" id="WP_367951070.1">
    <property type="nucleotide sequence ID" value="NZ_JBAKFG010000001.1"/>
</dbReference>
<keyword evidence="4" id="KW-1185">Reference proteome</keyword>
<feature type="transmembrane region" description="Helical" evidence="2">
    <location>
        <begin position="1013"/>
        <end position="1032"/>
    </location>
</feature>
<dbReference type="SUPFAM" id="SSF82693">
    <property type="entry name" value="Multidrug efflux transporter AcrB pore domain, PN1, PN2, PC1 and PC2 subdomains"/>
    <property type="match status" value="1"/>
</dbReference>
<evidence type="ECO:0000256" key="1">
    <source>
        <dbReference type="SAM" id="MobiDB-lite"/>
    </source>
</evidence>
<feature type="transmembrane region" description="Helical" evidence="2">
    <location>
        <begin position="428"/>
        <end position="450"/>
    </location>
</feature>
<dbReference type="SUPFAM" id="SSF82866">
    <property type="entry name" value="Multidrug efflux transporter AcrB transmembrane domain"/>
    <property type="match status" value="2"/>
</dbReference>
<dbReference type="PRINTS" id="PR00702">
    <property type="entry name" value="ACRIFLAVINRP"/>
</dbReference>
<feature type="transmembrane region" description="Helical" evidence="2">
    <location>
        <begin position="973"/>
        <end position="993"/>
    </location>
</feature>
<dbReference type="PANTHER" id="PTHR32063:SF33">
    <property type="entry name" value="RND SUPERFAMILY EFFLUX PUMP PERMEASE COMPONENT"/>
    <property type="match status" value="1"/>
</dbReference>
<keyword evidence="2" id="KW-0812">Transmembrane</keyword>
<keyword evidence="2" id="KW-1133">Transmembrane helix</keyword>
<dbReference type="Gene3D" id="3.30.70.1440">
    <property type="entry name" value="Multidrug efflux transporter AcrB pore domain"/>
    <property type="match status" value="1"/>
</dbReference>
<feature type="compositionally biased region" description="Low complexity" evidence="1">
    <location>
        <begin position="490"/>
        <end position="505"/>
    </location>
</feature>
<dbReference type="SUPFAM" id="SSF82714">
    <property type="entry name" value="Multidrug efflux transporter AcrB TolC docking domain, DN and DC subdomains"/>
    <property type="match status" value="1"/>
</dbReference>
<evidence type="ECO:0000256" key="2">
    <source>
        <dbReference type="SAM" id="Phobius"/>
    </source>
</evidence>
<feature type="transmembrane region" description="Helical" evidence="2">
    <location>
        <begin position="902"/>
        <end position="922"/>
    </location>
</feature>
<organism evidence="3 4">
    <name type="scientific">Spiribacter roseus</name>
    <dbReference type="NCBI Taxonomy" id="1855875"/>
    <lineage>
        <taxon>Bacteria</taxon>
        <taxon>Pseudomonadati</taxon>
        <taxon>Pseudomonadota</taxon>
        <taxon>Gammaproteobacteria</taxon>
        <taxon>Chromatiales</taxon>
        <taxon>Ectothiorhodospiraceae</taxon>
        <taxon>Spiribacter</taxon>
    </lineage>
</organism>
<dbReference type="InterPro" id="IPR027463">
    <property type="entry name" value="AcrB_DN_DC_subdom"/>
</dbReference>
<dbReference type="Gene3D" id="3.30.70.1430">
    <property type="entry name" value="Multidrug efflux transporter AcrB pore domain"/>
    <property type="match status" value="2"/>
</dbReference>
<proteinExistence type="predicted"/>
<dbReference type="Gene3D" id="1.20.1640.10">
    <property type="entry name" value="Multidrug efflux transporter AcrB transmembrane domain"/>
    <property type="match status" value="2"/>
</dbReference>
<dbReference type="EMBL" id="JBAKFG010000001">
    <property type="protein sequence ID" value="MEX0372337.1"/>
    <property type="molecule type" value="Genomic_DNA"/>
</dbReference>
<dbReference type="Proteomes" id="UP001556636">
    <property type="component" value="Unassembled WGS sequence"/>
</dbReference>
<feature type="region of interest" description="Disordered" evidence="1">
    <location>
        <begin position="488"/>
        <end position="509"/>
    </location>
</feature>
<feature type="transmembrane region" description="Helical" evidence="2">
    <location>
        <begin position="928"/>
        <end position="952"/>
    </location>
</feature>